<evidence type="ECO:0000313" key="8">
    <source>
        <dbReference type="Proteomes" id="UP000515159"/>
    </source>
</evidence>
<dbReference type="InterPro" id="IPR043504">
    <property type="entry name" value="Peptidase_S1_PA_chymotrypsin"/>
</dbReference>
<gene>
    <name evidence="9" type="primary">GZMA</name>
</gene>
<dbReference type="AlphaFoldDB" id="A0A6P8S681"/>
<dbReference type="InterPro" id="IPR009003">
    <property type="entry name" value="Peptidase_S1_PA"/>
</dbReference>
<dbReference type="PANTHER" id="PTHR24271">
    <property type="entry name" value="KALLIKREIN-RELATED"/>
    <property type="match status" value="1"/>
</dbReference>
<dbReference type="FunCoup" id="A0A6P8S681">
    <property type="interactions" value="374"/>
</dbReference>
<dbReference type="GO" id="GO:0006508">
    <property type="term" value="P:proteolysis"/>
    <property type="evidence" value="ECO:0007669"/>
    <property type="project" value="UniProtKB-KW"/>
</dbReference>
<sequence>MKIIGGSEVKPPHSKPFMAFLKGNKICGGTLIKPNWVLTAAHCEMDNTTKVTLGAHSLVKKEKEQQSFSVKKSIPHPCFDRQTRENDLMLLQLTGSAKLNKNVNLLPLPKKGEDTKVGTKCEVAGWGITKNKGTPSDKLMHVTVTILDRKICSDKKHYNFNPVITNNMLCAGDQKKDSCNGDSGGPLLCKGILRGITSFGGKICGDLKKPGIYTRLTDSYISWIKKTIGGDF</sequence>
<keyword evidence="2" id="KW-0732">Signal</keyword>
<evidence type="ECO:0000313" key="9">
    <source>
        <dbReference type="RefSeq" id="XP_033813579.1"/>
    </source>
</evidence>
<dbReference type="InterPro" id="IPR001254">
    <property type="entry name" value="Trypsin_dom"/>
</dbReference>
<dbReference type="SUPFAM" id="SSF50494">
    <property type="entry name" value="Trypsin-like serine proteases"/>
    <property type="match status" value="1"/>
</dbReference>
<organism evidence="8 9">
    <name type="scientific">Geotrypetes seraphini</name>
    <name type="common">Gaboon caecilian</name>
    <name type="synonym">Caecilia seraphini</name>
    <dbReference type="NCBI Taxonomy" id="260995"/>
    <lineage>
        <taxon>Eukaryota</taxon>
        <taxon>Metazoa</taxon>
        <taxon>Chordata</taxon>
        <taxon>Craniata</taxon>
        <taxon>Vertebrata</taxon>
        <taxon>Euteleostomi</taxon>
        <taxon>Amphibia</taxon>
        <taxon>Gymnophiona</taxon>
        <taxon>Geotrypetes</taxon>
    </lineage>
</organism>
<dbReference type="PROSITE" id="PS50240">
    <property type="entry name" value="TRYPSIN_DOM"/>
    <property type="match status" value="1"/>
</dbReference>
<accession>A0A6P8S681</accession>
<dbReference type="InterPro" id="IPR018114">
    <property type="entry name" value="TRYPSIN_HIS"/>
</dbReference>
<dbReference type="OrthoDB" id="6755574at2759"/>
<dbReference type="PRINTS" id="PR00722">
    <property type="entry name" value="CHYMOTRYPSIN"/>
</dbReference>
<keyword evidence="8" id="KW-1185">Reference proteome</keyword>
<dbReference type="SMART" id="SM00020">
    <property type="entry name" value="Tryp_SPc"/>
    <property type="match status" value="1"/>
</dbReference>
<keyword evidence="5" id="KW-1015">Disulfide bond</keyword>
<protein>
    <submittedName>
        <fullName evidence="9">Granzyme A</fullName>
    </submittedName>
</protein>
<dbReference type="RefSeq" id="XP_033813579.1">
    <property type="nucleotide sequence ID" value="XM_033957688.1"/>
</dbReference>
<keyword evidence="3 6" id="KW-0378">Hydrolase</keyword>
<dbReference type="PANTHER" id="PTHR24271:SF52">
    <property type="entry name" value="GRANZYME K"/>
    <property type="match status" value="1"/>
</dbReference>
<evidence type="ECO:0000256" key="4">
    <source>
        <dbReference type="ARBA" id="ARBA00022825"/>
    </source>
</evidence>
<dbReference type="Pfam" id="PF00089">
    <property type="entry name" value="Trypsin"/>
    <property type="match status" value="1"/>
</dbReference>
<dbReference type="PROSITE" id="PS00135">
    <property type="entry name" value="TRYPSIN_SER"/>
    <property type="match status" value="1"/>
</dbReference>
<dbReference type="GeneID" id="117366389"/>
<dbReference type="GO" id="GO:0004252">
    <property type="term" value="F:serine-type endopeptidase activity"/>
    <property type="evidence" value="ECO:0007669"/>
    <property type="project" value="InterPro"/>
</dbReference>
<keyword evidence="1 6" id="KW-0645">Protease</keyword>
<feature type="domain" description="Peptidase S1" evidence="7">
    <location>
        <begin position="3"/>
        <end position="229"/>
    </location>
</feature>
<evidence type="ECO:0000256" key="2">
    <source>
        <dbReference type="ARBA" id="ARBA00022729"/>
    </source>
</evidence>
<dbReference type="KEGG" id="gsh:117366389"/>
<name>A0A6P8S681_GEOSA</name>
<dbReference type="Proteomes" id="UP000515159">
    <property type="component" value="Chromosome 1"/>
</dbReference>
<dbReference type="InParanoid" id="A0A6P8S681"/>
<evidence type="ECO:0000259" key="7">
    <source>
        <dbReference type="PROSITE" id="PS50240"/>
    </source>
</evidence>
<evidence type="ECO:0000256" key="6">
    <source>
        <dbReference type="RuleBase" id="RU363034"/>
    </source>
</evidence>
<dbReference type="InterPro" id="IPR033116">
    <property type="entry name" value="TRYPSIN_SER"/>
</dbReference>
<dbReference type="InterPro" id="IPR001314">
    <property type="entry name" value="Peptidase_S1A"/>
</dbReference>
<keyword evidence="4 6" id="KW-0720">Serine protease</keyword>
<proteinExistence type="predicted"/>
<dbReference type="Gene3D" id="2.40.10.10">
    <property type="entry name" value="Trypsin-like serine proteases"/>
    <property type="match status" value="2"/>
</dbReference>
<dbReference type="CTD" id="3001"/>
<evidence type="ECO:0000256" key="3">
    <source>
        <dbReference type="ARBA" id="ARBA00022801"/>
    </source>
</evidence>
<dbReference type="CDD" id="cd00190">
    <property type="entry name" value="Tryp_SPc"/>
    <property type="match status" value="1"/>
</dbReference>
<evidence type="ECO:0000256" key="5">
    <source>
        <dbReference type="ARBA" id="ARBA00023157"/>
    </source>
</evidence>
<dbReference type="FunFam" id="2.40.10.10:FF:000120">
    <property type="entry name" value="Putative serine protease"/>
    <property type="match status" value="1"/>
</dbReference>
<evidence type="ECO:0000256" key="1">
    <source>
        <dbReference type="ARBA" id="ARBA00022670"/>
    </source>
</evidence>
<dbReference type="PROSITE" id="PS00134">
    <property type="entry name" value="TRYPSIN_HIS"/>
    <property type="match status" value="1"/>
</dbReference>
<reference evidence="9" key="1">
    <citation type="submission" date="2025-08" db="UniProtKB">
        <authorList>
            <consortium name="RefSeq"/>
        </authorList>
    </citation>
    <scope>IDENTIFICATION</scope>
</reference>